<dbReference type="Pfam" id="PF17749">
    <property type="entry name" value="MIP-T3_C"/>
    <property type="match status" value="1"/>
</dbReference>
<dbReference type="PANTHER" id="PTHR31363">
    <property type="entry name" value="TRAF3-INTERACTING PROTEIN 1"/>
    <property type="match status" value="1"/>
</dbReference>
<comment type="subcellular location">
    <subcellularLocation>
        <location evidence="2">Cytoplasm</location>
        <location evidence="2">Cytoskeleton</location>
        <location evidence="2">Cilium axoneme</location>
    </subcellularLocation>
    <subcellularLocation>
        <location evidence="1">Cytoplasm</location>
        <location evidence="1">Cytoskeleton</location>
        <location evidence="1">Cilium basal body</location>
    </subcellularLocation>
</comment>
<feature type="compositionally biased region" description="Basic and acidic residues" evidence="9">
    <location>
        <begin position="283"/>
        <end position="298"/>
    </location>
</feature>
<protein>
    <submittedName>
        <fullName evidence="12">Uncharacterized protein</fullName>
    </submittedName>
</protein>
<feature type="compositionally biased region" description="Basic and acidic residues" evidence="9">
    <location>
        <begin position="356"/>
        <end position="368"/>
    </location>
</feature>
<dbReference type="InterPro" id="IPR041476">
    <property type="entry name" value="TRAF3IP1_C"/>
</dbReference>
<feature type="region of interest" description="Disordered" evidence="9">
    <location>
        <begin position="233"/>
        <end position="408"/>
    </location>
</feature>
<evidence type="ECO:0000256" key="1">
    <source>
        <dbReference type="ARBA" id="ARBA00004120"/>
    </source>
</evidence>
<dbReference type="AlphaFoldDB" id="A0A8S1H1C0"/>
<name>A0A8S1H1C0_9PELO</name>
<evidence type="ECO:0000256" key="9">
    <source>
        <dbReference type="SAM" id="MobiDB-lite"/>
    </source>
</evidence>
<dbReference type="InterPro" id="IPR042576">
    <property type="entry name" value="TRAF3IP1_N_sf"/>
</dbReference>
<evidence type="ECO:0000259" key="11">
    <source>
        <dbReference type="Pfam" id="PF17749"/>
    </source>
</evidence>
<gene>
    <name evidence="12" type="ORF">CAUJ_LOCUS4853</name>
</gene>
<keyword evidence="3" id="KW-0963">Cytoplasm</keyword>
<keyword evidence="7" id="KW-0966">Cell projection</keyword>
<dbReference type="GO" id="GO:0005930">
    <property type="term" value="C:axoneme"/>
    <property type="evidence" value="ECO:0007669"/>
    <property type="project" value="UniProtKB-SubCell"/>
</dbReference>
<keyword evidence="6" id="KW-0206">Cytoskeleton</keyword>
<evidence type="ECO:0000256" key="3">
    <source>
        <dbReference type="ARBA" id="ARBA00022490"/>
    </source>
</evidence>
<dbReference type="Gene3D" id="1.10.418.50">
    <property type="entry name" value="Microtubule-binding protein MIP-T3"/>
    <property type="match status" value="1"/>
</dbReference>
<sequence>MQRVGCVFICYMQKRESTPRGLSTSRFSRHVDGRTWILIPSLLRPFRFVILELCKKGKEIIMEWTTADFVLKTCRRKNDSVSGQNDSSPIYGMSGFSSRGLLKALWSDIKGNEASRRLGNVVHSSEWGGRSCPAAMNGQATREAFSGVIEKPQMTDQLLARPPFKFILDIHDFEKSELEAAANDKTTKTEFLDKLIRLLNDDGSLGSVSASKIIAGKEPEETNLLLQLLGNRARQAKADKKAKKEKTSSKEKDKTEDKEKKKSSSKSSSKDKDGEKKSRKKSSSKDDKKRDKSLRRMDSMIAVHGDNTPQDPGDDGYGEEEDEAEHYVNNDIEQEGNGIDSPGIRSGDSGVGDGDESPRPPPPEERAAALRPMTGAARPQTSMGRPGTAAARPAPPKIKKKQIATTDSTPLPVVELKAEIISEASKTNDAADNFLVQEDEEELFNGTVENVQETQVDEEERGALVQKIMEKKAELEEGAAIAANDDDDGDIDVERSKVTALQAKLQDVTKAAYPLARIFEYAHEDMESMLKEVEKWRSEARKNEVAEQNKESSGVGEATRLSHILNQLDQEIIDVKEALSSTKSRIMQNNERIKILVANI</sequence>
<dbReference type="InterPro" id="IPR040468">
    <property type="entry name" value="TRAF3IP1_N"/>
</dbReference>
<evidence type="ECO:0000256" key="6">
    <source>
        <dbReference type="ARBA" id="ARBA00023212"/>
    </source>
</evidence>
<dbReference type="GO" id="GO:0042073">
    <property type="term" value="P:intraciliary transport"/>
    <property type="evidence" value="ECO:0007669"/>
    <property type="project" value="TreeGrafter"/>
</dbReference>
<comment type="caution">
    <text evidence="12">The sequence shown here is derived from an EMBL/GenBank/DDBJ whole genome shotgun (WGS) entry which is preliminary data.</text>
</comment>
<keyword evidence="5" id="KW-0175">Coiled coil</keyword>
<evidence type="ECO:0000256" key="8">
    <source>
        <dbReference type="ARBA" id="ARBA00043971"/>
    </source>
</evidence>
<dbReference type="GO" id="GO:0008017">
    <property type="term" value="F:microtubule binding"/>
    <property type="evidence" value="ECO:0007669"/>
    <property type="project" value="InterPro"/>
</dbReference>
<dbReference type="GO" id="GO:0036064">
    <property type="term" value="C:ciliary basal body"/>
    <property type="evidence" value="ECO:0007669"/>
    <property type="project" value="TreeGrafter"/>
</dbReference>
<dbReference type="PANTHER" id="PTHR31363:SF0">
    <property type="entry name" value="TRAF3-INTERACTING PROTEIN 1"/>
    <property type="match status" value="1"/>
</dbReference>
<evidence type="ECO:0000256" key="7">
    <source>
        <dbReference type="ARBA" id="ARBA00023273"/>
    </source>
</evidence>
<evidence type="ECO:0000256" key="5">
    <source>
        <dbReference type="ARBA" id="ARBA00023054"/>
    </source>
</evidence>
<reference evidence="12" key="1">
    <citation type="submission" date="2020-10" db="EMBL/GenBank/DDBJ databases">
        <authorList>
            <person name="Kikuchi T."/>
        </authorList>
    </citation>
    <scope>NUCLEOTIDE SEQUENCE</scope>
    <source>
        <strain evidence="12">NKZ352</strain>
    </source>
</reference>
<feature type="compositionally biased region" description="Acidic residues" evidence="9">
    <location>
        <begin position="312"/>
        <end position="324"/>
    </location>
</feature>
<dbReference type="GO" id="GO:0060271">
    <property type="term" value="P:cilium assembly"/>
    <property type="evidence" value="ECO:0007669"/>
    <property type="project" value="TreeGrafter"/>
</dbReference>
<evidence type="ECO:0000256" key="2">
    <source>
        <dbReference type="ARBA" id="ARBA00004430"/>
    </source>
</evidence>
<feature type="compositionally biased region" description="Basic and acidic residues" evidence="9">
    <location>
        <begin position="245"/>
        <end position="276"/>
    </location>
</feature>
<dbReference type="GO" id="GO:0070507">
    <property type="term" value="P:regulation of microtubule cytoskeleton organization"/>
    <property type="evidence" value="ECO:0007669"/>
    <property type="project" value="TreeGrafter"/>
</dbReference>
<evidence type="ECO:0000313" key="12">
    <source>
        <dbReference type="EMBL" id="CAD6188934.1"/>
    </source>
</evidence>
<evidence type="ECO:0000313" key="13">
    <source>
        <dbReference type="Proteomes" id="UP000835052"/>
    </source>
</evidence>
<feature type="domain" description="TRAF3-interacting protein 1 C-terminal" evidence="11">
    <location>
        <begin position="457"/>
        <end position="600"/>
    </location>
</feature>
<evidence type="ECO:0000259" key="10">
    <source>
        <dbReference type="Pfam" id="PF10243"/>
    </source>
</evidence>
<keyword evidence="13" id="KW-1185">Reference proteome</keyword>
<keyword evidence="4" id="KW-0970">Cilium biogenesis/degradation</keyword>
<feature type="domain" description="TRAF3-interacting protein 1 N-terminal" evidence="10">
    <location>
        <begin position="140"/>
        <end position="233"/>
    </location>
</feature>
<proteinExistence type="inferred from homology"/>
<dbReference type="GO" id="GO:0030992">
    <property type="term" value="C:intraciliary transport particle B"/>
    <property type="evidence" value="ECO:0007669"/>
    <property type="project" value="TreeGrafter"/>
</dbReference>
<accession>A0A8S1H1C0</accession>
<dbReference type="EMBL" id="CAJGYM010000009">
    <property type="protein sequence ID" value="CAD6188934.1"/>
    <property type="molecule type" value="Genomic_DNA"/>
</dbReference>
<dbReference type="OrthoDB" id="10258914at2759"/>
<dbReference type="Proteomes" id="UP000835052">
    <property type="component" value="Unassembled WGS sequence"/>
</dbReference>
<dbReference type="Pfam" id="PF10243">
    <property type="entry name" value="MIP-T3"/>
    <property type="match status" value="1"/>
</dbReference>
<organism evidence="12 13">
    <name type="scientific">Caenorhabditis auriculariae</name>
    <dbReference type="NCBI Taxonomy" id="2777116"/>
    <lineage>
        <taxon>Eukaryota</taxon>
        <taxon>Metazoa</taxon>
        <taxon>Ecdysozoa</taxon>
        <taxon>Nematoda</taxon>
        <taxon>Chromadorea</taxon>
        <taxon>Rhabditida</taxon>
        <taxon>Rhabditina</taxon>
        <taxon>Rhabditomorpha</taxon>
        <taxon>Rhabditoidea</taxon>
        <taxon>Rhabditidae</taxon>
        <taxon>Peloderinae</taxon>
        <taxon>Caenorhabditis</taxon>
    </lineage>
</organism>
<evidence type="ECO:0000256" key="4">
    <source>
        <dbReference type="ARBA" id="ARBA00022794"/>
    </source>
</evidence>
<comment type="similarity">
    <text evidence="8">Belongs to the TRAF3IP1 family.</text>
</comment>
<dbReference type="InterPro" id="IPR018799">
    <property type="entry name" value="TRAF3IP1"/>
</dbReference>